<dbReference type="CDD" id="cd00830">
    <property type="entry name" value="KAS_III"/>
    <property type="match status" value="1"/>
</dbReference>
<proteinExistence type="predicted"/>
<dbReference type="GO" id="GO:0006633">
    <property type="term" value="P:fatty acid biosynthetic process"/>
    <property type="evidence" value="ECO:0007669"/>
    <property type="project" value="InterPro"/>
</dbReference>
<evidence type="ECO:0000259" key="3">
    <source>
        <dbReference type="Pfam" id="PF08541"/>
    </source>
</evidence>
<dbReference type="EMBL" id="BMJC01000001">
    <property type="protein sequence ID" value="GGA86538.1"/>
    <property type="molecule type" value="Genomic_DNA"/>
</dbReference>
<dbReference type="Gene3D" id="3.40.47.10">
    <property type="match status" value="2"/>
</dbReference>
<dbReference type="PANTHER" id="PTHR34069">
    <property type="entry name" value="3-OXOACYL-[ACYL-CARRIER-PROTEIN] SYNTHASE 3"/>
    <property type="match status" value="1"/>
</dbReference>
<dbReference type="SUPFAM" id="SSF53901">
    <property type="entry name" value="Thiolase-like"/>
    <property type="match status" value="1"/>
</dbReference>
<feature type="domain" description="Beta-ketoacyl-[acyl-carrier-protein] synthase III C-terminal" evidence="3">
    <location>
        <begin position="257"/>
        <end position="355"/>
    </location>
</feature>
<sequence>MHRSIIIGSGACIPENIICNSDFLSHEFHSQNSAPEENTPARIIKKFAKITGILERRYAPEELSASHLAAKAAAKAISDSGIDKESLDQVIVAHNFGDMKKGVSSPDLVPSLASRVKRQLGISNPSCVPYDLVFGCPGWLQGMIHADAFFKAGMAKTALIIGAETLSRVLDPHDRDSMIFSDGAGAIVLSYEEVNDQTTGLLSASVRSDCGEETDYIYMGNSLGAKKATHTQYLKMKGRKVYEYALRHVPVAMKDCLDKAGHPIEHLKAIFIHQANEKMDEAIVKSFYGLYGIDEPPATIMPMCIQWLGNSSVATIPTLFDLVRKSLLPGFELKKGDLVLFASVGAGMNINAVCYGYH</sequence>
<comment type="caution">
    <text evidence="5">The sequence shown here is derived from an EMBL/GenBank/DDBJ whole genome shotgun (WGS) entry which is preliminary data.</text>
</comment>
<organism evidence="5 6">
    <name type="scientific">Puia dinghuensis</name>
    <dbReference type="NCBI Taxonomy" id="1792502"/>
    <lineage>
        <taxon>Bacteria</taxon>
        <taxon>Pseudomonadati</taxon>
        <taxon>Bacteroidota</taxon>
        <taxon>Chitinophagia</taxon>
        <taxon>Chitinophagales</taxon>
        <taxon>Chitinophagaceae</taxon>
        <taxon>Puia</taxon>
    </lineage>
</organism>
<dbReference type="Proteomes" id="UP000607559">
    <property type="component" value="Unassembled WGS sequence"/>
</dbReference>
<keyword evidence="2" id="KW-0012">Acyltransferase</keyword>
<reference evidence="5" key="2">
    <citation type="submission" date="2020-09" db="EMBL/GenBank/DDBJ databases">
        <authorList>
            <person name="Sun Q."/>
            <person name="Zhou Y."/>
        </authorList>
    </citation>
    <scope>NUCLEOTIDE SEQUENCE</scope>
    <source>
        <strain evidence="5">CGMCC 1.15448</strain>
    </source>
</reference>
<reference evidence="5" key="1">
    <citation type="journal article" date="2014" name="Int. J. Syst. Evol. Microbiol.">
        <title>Complete genome sequence of Corynebacterium casei LMG S-19264T (=DSM 44701T), isolated from a smear-ripened cheese.</title>
        <authorList>
            <consortium name="US DOE Joint Genome Institute (JGI-PGF)"/>
            <person name="Walter F."/>
            <person name="Albersmeier A."/>
            <person name="Kalinowski J."/>
            <person name="Ruckert C."/>
        </authorList>
    </citation>
    <scope>NUCLEOTIDE SEQUENCE</scope>
    <source>
        <strain evidence="5">CGMCC 1.15448</strain>
    </source>
</reference>
<dbReference type="RefSeq" id="WP_188928598.1">
    <property type="nucleotide sequence ID" value="NZ_BMJC01000001.1"/>
</dbReference>
<dbReference type="InterPro" id="IPR016039">
    <property type="entry name" value="Thiolase-like"/>
</dbReference>
<dbReference type="InterPro" id="IPR013747">
    <property type="entry name" value="ACP_syn_III_C"/>
</dbReference>
<dbReference type="Pfam" id="PF08545">
    <property type="entry name" value="ACP_syn_III"/>
    <property type="match status" value="1"/>
</dbReference>
<dbReference type="Pfam" id="PF08541">
    <property type="entry name" value="ACP_syn_III_C"/>
    <property type="match status" value="1"/>
</dbReference>
<dbReference type="AlphaFoldDB" id="A0A8J2XP46"/>
<keyword evidence="1" id="KW-0808">Transferase</keyword>
<evidence type="ECO:0000256" key="1">
    <source>
        <dbReference type="ARBA" id="ARBA00022679"/>
    </source>
</evidence>
<evidence type="ECO:0000256" key="2">
    <source>
        <dbReference type="ARBA" id="ARBA00023315"/>
    </source>
</evidence>
<name>A0A8J2XP46_9BACT</name>
<evidence type="ECO:0000259" key="4">
    <source>
        <dbReference type="Pfam" id="PF08545"/>
    </source>
</evidence>
<dbReference type="GO" id="GO:0044550">
    <property type="term" value="P:secondary metabolite biosynthetic process"/>
    <property type="evidence" value="ECO:0007669"/>
    <property type="project" value="TreeGrafter"/>
</dbReference>
<dbReference type="GO" id="GO:0004315">
    <property type="term" value="F:3-oxoacyl-[acyl-carrier-protein] synthase activity"/>
    <property type="evidence" value="ECO:0007669"/>
    <property type="project" value="InterPro"/>
</dbReference>
<dbReference type="InterPro" id="IPR013751">
    <property type="entry name" value="ACP_syn_III_N"/>
</dbReference>
<evidence type="ECO:0000313" key="6">
    <source>
        <dbReference type="Proteomes" id="UP000607559"/>
    </source>
</evidence>
<feature type="domain" description="Beta-ketoacyl-[acyl-carrier-protein] synthase III N-terminal" evidence="4">
    <location>
        <begin position="130"/>
        <end position="209"/>
    </location>
</feature>
<accession>A0A8J2XP46</accession>
<protein>
    <submittedName>
        <fullName evidence="5">3-oxoacyl-ACP synthase</fullName>
    </submittedName>
</protein>
<gene>
    <name evidence="5" type="primary">fabH1</name>
    <name evidence="5" type="ORF">GCM10011511_07000</name>
</gene>
<evidence type="ECO:0000313" key="5">
    <source>
        <dbReference type="EMBL" id="GGA86538.1"/>
    </source>
</evidence>
<dbReference type="PANTHER" id="PTHR34069:SF2">
    <property type="entry name" value="BETA-KETOACYL-[ACYL-CARRIER-PROTEIN] SYNTHASE III"/>
    <property type="match status" value="1"/>
</dbReference>
<keyword evidence="6" id="KW-1185">Reference proteome</keyword>